<comment type="caution">
    <text evidence="1">The sequence shown here is derived from an EMBL/GenBank/DDBJ whole genome shotgun (WGS) entry which is preliminary data.</text>
</comment>
<gene>
    <name evidence="1" type="ORF">MERR_LOCUS10952</name>
</gene>
<protein>
    <submittedName>
        <fullName evidence="1">Uncharacterized protein</fullName>
    </submittedName>
</protein>
<evidence type="ECO:0000313" key="1">
    <source>
        <dbReference type="EMBL" id="CAA7023717.1"/>
    </source>
</evidence>
<dbReference type="EMBL" id="CACVBM020000810">
    <property type="protein sequence ID" value="CAA7023717.1"/>
    <property type="molecule type" value="Genomic_DNA"/>
</dbReference>
<dbReference type="Proteomes" id="UP000467841">
    <property type="component" value="Unassembled WGS sequence"/>
</dbReference>
<organism evidence="1 2">
    <name type="scientific">Microthlaspi erraticum</name>
    <dbReference type="NCBI Taxonomy" id="1685480"/>
    <lineage>
        <taxon>Eukaryota</taxon>
        <taxon>Viridiplantae</taxon>
        <taxon>Streptophyta</taxon>
        <taxon>Embryophyta</taxon>
        <taxon>Tracheophyta</taxon>
        <taxon>Spermatophyta</taxon>
        <taxon>Magnoliopsida</taxon>
        <taxon>eudicotyledons</taxon>
        <taxon>Gunneridae</taxon>
        <taxon>Pentapetalae</taxon>
        <taxon>rosids</taxon>
        <taxon>malvids</taxon>
        <taxon>Brassicales</taxon>
        <taxon>Brassicaceae</taxon>
        <taxon>Coluteocarpeae</taxon>
        <taxon>Microthlaspi</taxon>
    </lineage>
</organism>
<proteinExistence type="predicted"/>
<dbReference type="AlphaFoldDB" id="A0A6D2ICK4"/>
<accession>A0A6D2ICK4</accession>
<reference evidence="1" key="1">
    <citation type="submission" date="2020-01" db="EMBL/GenBank/DDBJ databases">
        <authorList>
            <person name="Mishra B."/>
        </authorList>
    </citation>
    <scope>NUCLEOTIDE SEQUENCE [LARGE SCALE GENOMIC DNA]</scope>
</reference>
<keyword evidence="2" id="KW-1185">Reference proteome</keyword>
<evidence type="ECO:0000313" key="2">
    <source>
        <dbReference type="Proteomes" id="UP000467841"/>
    </source>
</evidence>
<sequence>MLLPLSRVNEPQSSTVSNLRLPIKDSIPIVADSATPPTENASLVHPPGKIVDPIECLSSKTATLLPASTPTRVTVRESKQAELSLDSNQFTSLVSFEEEDVSLVSPEEEEVLLDLDKESDSTDLMTLLGKRIIRERPVKPSTKAKEMIWQVACGGRGNRGRGKRGGRG</sequence>
<dbReference type="OrthoDB" id="1089417at2759"/>
<name>A0A6D2ICK4_9BRAS</name>